<evidence type="ECO:0000256" key="7">
    <source>
        <dbReference type="ARBA" id="ARBA00023209"/>
    </source>
</evidence>
<dbReference type="PANTHER" id="PTHR12358">
    <property type="entry name" value="SPHINGOSINE KINASE"/>
    <property type="match status" value="1"/>
</dbReference>
<keyword evidence="7" id="KW-0594">Phospholipid biosynthesis</keyword>
<keyword evidence="7" id="KW-0443">Lipid metabolism</keyword>
<dbReference type="InterPro" id="IPR005218">
    <property type="entry name" value="Diacylglycerol/lipid_kinase"/>
</dbReference>
<gene>
    <name evidence="10" type="ORF">SAMN04489746_0407</name>
</gene>
<evidence type="ECO:0000256" key="5">
    <source>
        <dbReference type="ARBA" id="ARBA00022777"/>
    </source>
</evidence>
<keyword evidence="7" id="KW-0444">Lipid biosynthesis</keyword>
<dbReference type="InterPro" id="IPR001206">
    <property type="entry name" value="Diacylglycerol_kinase_cat_dom"/>
</dbReference>
<dbReference type="EMBL" id="FNSH01000001">
    <property type="protein sequence ID" value="SEB49593.1"/>
    <property type="molecule type" value="Genomic_DNA"/>
</dbReference>
<dbReference type="Gene3D" id="3.40.50.10330">
    <property type="entry name" value="Probable inorganic polyphosphate/atp-NAD kinase, domain 1"/>
    <property type="match status" value="1"/>
</dbReference>
<dbReference type="SMART" id="SM00046">
    <property type="entry name" value="DAGKc"/>
    <property type="match status" value="1"/>
</dbReference>
<name>A0AB38A5B4_9ACTN</name>
<dbReference type="Proteomes" id="UP000183687">
    <property type="component" value="Unassembled WGS sequence"/>
</dbReference>
<dbReference type="Pfam" id="PF19279">
    <property type="entry name" value="YegS_C"/>
    <property type="match status" value="1"/>
</dbReference>
<dbReference type="AlphaFoldDB" id="A0AB38A5B4"/>
<protein>
    <submittedName>
        <fullName evidence="10">Lipid kinase, YegS/Rv2252/BmrU family</fullName>
    </submittedName>
</protein>
<dbReference type="PANTHER" id="PTHR12358:SF54">
    <property type="entry name" value="SPHINGOSINE KINASE RELATED PROTEIN"/>
    <property type="match status" value="1"/>
</dbReference>
<evidence type="ECO:0000256" key="2">
    <source>
        <dbReference type="ARBA" id="ARBA00005983"/>
    </source>
</evidence>
<dbReference type="InterPro" id="IPR017438">
    <property type="entry name" value="ATP-NAD_kinase_N"/>
</dbReference>
<evidence type="ECO:0000256" key="3">
    <source>
        <dbReference type="ARBA" id="ARBA00022679"/>
    </source>
</evidence>
<dbReference type="GO" id="GO:0016301">
    <property type="term" value="F:kinase activity"/>
    <property type="evidence" value="ECO:0007669"/>
    <property type="project" value="UniProtKB-KW"/>
</dbReference>
<comment type="similarity">
    <text evidence="2">Belongs to the diacylglycerol/lipid kinase family.</text>
</comment>
<dbReference type="SUPFAM" id="SSF111331">
    <property type="entry name" value="NAD kinase/diacylglycerol kinase-like"/>
    <property type="match status" value="1"/>
</dbReference>
<dbReference type="InterPro" id="IPR050187">
    <property type="entry name" value="Lipid_Phosphate_FormReg"/>
</dbReference>
<dbReference type="InterPro" id="IPR045540">
    <property type="entry name" value="YegS/DAGK_C"/>
</dbReference>
<dbReference type="GO" id="GO:0005524">
    <property type="term" value="F:ATP binding"/>
    <property type="evidence" value="ECO:0007669"/>
    <property type="project" value="UniProtKB-KW"/>
</dbReference>
<dbReference type="NCBIfam" id="TIGR00147">
    <property type="entry name" value="YegS/Rv2252/BmrU family lipid kinase"/>
    <property type="match status" value="1"/>
</dbReference>
<sequence>MPTPRLGRTLVIANPASHSGKGAAATNFVERFLNSFESATEGYTIQRTSAMGDARVMAAAARAYQTVIALGGDGVIHEIVNGLMDIPTKDRPVLGIIPMGTGNDYARTLGLARNAPEAALGQIMQGPVRAIDLGKVNDEYFMQTLSFGIDAAIAHDTTARRNQGDTQEGTALFISSSVKLLSKAHKGWHVVATIDTETNDKTAGKANAETDDKTNGETTLDLREIIFAINIGPTYGAGFKVCPGAIPDDGLFDVCYNTRIPTVPTILRLLSMMRAGLHTTSRVVKTTRSKKLHLEFDEDVPVQADGEELTGHSFDVELLSDELRVITSPSCTW</sequence>
<keyword evidence="5 10" id="KW-0418">Kinase</keyword>
<dbReference type="RefSeq" id="WP_002563418.1">
    <property type="nucleotide sequence ID" value="NZ_CALJSN010000006.1"/>
</dbReference>
<keyword evidence="3" id="KW-0808">Transferase</keyword>
<comment type="cofactor">
    <cofactor evidence="1">
        <name>Mg(2+)</name>
        <dbReference type="ChEBI" id="CHEBI:18420"/>
    </cofactor>
</comment>
<dbReference type="Pfam" id="PF00781">
    <property type="entry name" value="DAGK_cat"/>
    <property type="match status" value="1"/>
</dbReference>
<comment type="caution">
    <text evidence="10">The sequence shown here is derived from an EMBL/GenBank/DDBJ whole genome shotgun (WGS) entry which is preliminary data.</text>
</comment>
<evidence type="ECO:0000259" key="9">
    <source>
        <dbReference type="PROSITE" id="PS50146"/>
    </source>
</evidence>
<dbReference type="PROSITE" id="PS50146">
    <property type="entry name" value="DAGK"/>
    <property type="match status" value="1"/>
</dbReference>
<dbReference type="GO" id="GO:0008654">
    <property type="term" value="P:phospholipid biosynthetic process"/>
    <property type="evidence" value="ECO:0007669"/>
    <property type="project" value="UniProtKB-KW"/>
</dbReference>
<evidence type="ECO:0000256" key="8">
    <source>
        <dbReference type="ARBA" id="ARBA00023264"/>
    </source>
</evidence>
<proteinExistence type="inferred from homology"/>
<keyword evidence="6" id="KW-0067">ATP-binding</keyword>
<keyword evidence="8" id="KW-1208">Phospholipid metabolism</keyword>
<reference evidence="10 11" key="1">
    <citation type="submission" date="2016-10" db="EMBL/GenBank/DDBJ databases">
        <authorList>
            <person name="Varghese N."/>
            <person name="Submissions S."/>
        </authorList>
    </citation>
    <scope>NUCLEOTIDE SEQUENCE [LARGE SCALE GENOMIC DNA]</scope>
    <source>
        <strain evidence="10 11">DSM 20586</strain>
    </source>
</reference>
<evidence type="ECO:0000256" key="4">
    <source>
        <dbReference type="ARBA" id="ARBA00022741"/>
    </source>
</evidence>
<organism evidence="10 11">
    <name type="scientific">Atopobium minutum</name>
    <dbReference type="NCBI Taxonomy" id="1381"/>
    <lineage>
        <taxon>Bacteria</taxon>
        <taxon>Bacillati</taxon>
        <taxon>Actinomycetota</taxon>
        <taxon>Coriobacteriia</taxon>
        <taxon>Coriobacteriales</taxon>
        <taxon>Atopobiaceae</taxon>
        <taxon>Atopobium</taxon>
    </lineage>
</organism>
<evidence type="ECO:0000313" key="10">
    <source>
        <dbReference type="EMBL" id="SEB49593.1"/>
    </source>
</evidence>
<keyword evidence="4" id="KW-0547">Nucleotide-binding</keyword>
<dbReference type="InterPro" id="IPR016064">
    <property type="entry name" value="NAD/diacylglycerol_kinase_sf"/>
</dbReference>
<accession>A0AB38A5B4</accession>
<dbReference type="Gene3D" id="2.60.200.40">
    <property type="match status" value="1"/>
</dbReference>
<evidence type="ECO:0000256" key="1">
    <source>
        <dbReference type="ARBA" id="ARBA00001946"/>
    </source>
</evidence>
<feature type="domain" description="DAGKc" evidence="9">
    <location>
        <begin position="4"/>
        <end position="140"/>
    </location>
</feature>
<evidence type="ECO:0000256" key="6">
    <source>
        <dbReference type="ARBA" id="ARBA00022840"/>
    </source>
</evidence>
<evidence type="ECO:0000313" key="11">
    <source>
        <dbReference type="Proteomes" id="UP000183687"/>
    </source>
</evidence>